<dbReference type="PANTHER" id="PTHR47003">
    <property type="entry name" value="OS01G0970900 PROTEIN"/>
    <property type="match status" value="1"/>
</dbReference>
<dbReference type="InterPro" id="IPR002885">
    <property type="entry name" value="PPR_rpt"/>
</dbReference>
<reference evidence="4" key="1">
    <citation type="submission" date="2025-08" db="UniProtKB">
        <authorList>
            <consortium name="RefSeq"/>
        </authorList>
    </citation>
    <scope>IDENTIFICATION</scope>
    <source>
        <strain evidence="4">OHB3-1</strain>
    </source>
</reference>
<dbReference type="Gene3D" id="1.25.40.10">
    <property type="entry name" value="Tetratricopeptide repeat domain"/>
    <property type="match status" value="3"/>
</dbReference>
<proteinExistence type="predicted"/>
<evidence type="ECO:0000256" key="2">
    <source>
        <dbReference type="PROSITE-ProRule" id="PRU00708"/>
    </source>
</evidence>
<organism evidence="3 4">
    <name type="scientific">Momordica charantia</name>
    <name type="common">Bitter gourd</name>
    <name type="synonym">Balsam pear</name>
    <dbReference type="NCBI Taxonomy" id="3673"/>
    <lineage>
        <taxon>Eukaryota</taxon>
        <taxon>Viridiplantae</taxon>
        <taxon>Streptophyta</taxon>
        <taxon>Embryophyta</taxon>
        <taxon>Tracheophyta</taxon>
        <taxon>Spermatophyta</taxon>
        <taxon>Magnoliopsida</taxon>
        <taxon>eudicotyledons</taxon>
        <taxon>Gunneridae</taxon>
        <taxon>Pentapetalae</taxon>
        <taxon>rosids</taxon>
        <taxon>fabids</taxon>
        <taxon>Cucurbitales</taxon>
        <taxon>Cucurbitaceae</taxon>
        <taxon>Momordiceae</taxon>
        <taxon>Momordica</taxon>
    </lineage>
</organism>
<protein>
    <submittedName>
        <fullName evidence="4">Pentatricopeptide repeat-containing protein At3g02490, mitochondrial</fullName>
    </submittedName>
</protein>
<dbReference type="KEGG" id="mcha:111006500"/>
<dbReference type="InterPro" id="IPR011990">
    <property type="entry name" value="TPR-like_helical_dom_sf"/>
</dbReference>
<evidence type="ECO:0000313" key="4">
    <source>
        <dbReference type="RefSeq" id="XP_022134172.1"/>
    </source>
</evidence>
<accession>A0A6J1BYW6</accession>
<dbReference type="PROSITE" id="PS51375">
    <property type="entry name" value="PPR"/>
    <property type="match status" value="2"/>
</dbReference>
<dbReference type="OrthoDB" id="777957at2759"/>
<dbReference type="Pfam" id="PF01535">
    <property type="entry name" value="PPR"/>
    <property type="match status" value="3"/>
</dbReference>
<keyword evidence="1" id="KW-0677">Repeat</keyword>
<dbReference type="GO" id="GO:0008380">
    <property type="term" value="P:RNA splicing"/>
    <property type="evidence" value="ECO:0007669"/>
    <property type="project" value="InterPro"/>
</dbReference>
<dbReference type="Proteomes" id="UP000504603">
    <property type="component" value="Unplaced"/>
</dbReference>
<dbReference type="NCBIfam" id="TIGR00756">
    <property type="entry name" value="PPR"/>
    <property type="match status" value="2"/>
</dbReference>
<gene>
    <name evidence="4" type="primary">LOC111006500</name>
</gene>
<evidence type="ECO:0000256" key="1">
    <source>
        <dbReference type="ARBA" id="ARBA00022737"/>
    </source>
</evidence>
<dbReference type="AlphaFoldDB" id="A0A6J1BYW6"/>
<dbReference type="PANTHER" id="PTHR47003:SF3">
    <property type="entry name" value="SMALL RIBOSOMAL SUBUNIT PROTEIN MS81 (RPPR8)"/>
    <property type="match status" value="1"/>
</dbReference>
<keyword evidence="3" id="KW-1185">Reference proteome</keyword>
<evidence type="ECO:0000313" key="3">
    <source>
        <dbReference type="Proteomes" id="UP000504603"/>
    </source>
</evidence>
<sequence>MRYSWRLLRLRSHLRSQLRISSNSSHFQVLSDPNLQSLRSLSSLLHSNPAHGSVSPPISDSHFTNFVKPGYGLARTFSSEPAIEQKESDHAVVSDIFSKSRDADEIRKDLESSSIVVSHDLVLEVLGKLESNPDVAVRFFDWVSGNYGEKLSSKSYNLMLGMLGVNGFVKEFWDLNCDMKKKGYGISKGVRDKVLEKFEEDGFGSEAEKLRDVFASGSIDKSPEKIGSIVCKLIRNKVWGDDVEQQLRDMSVPFSGDMVKMILENLCTEPAKAFIFFCWIGESGMFKHDEQTYNAMARVLGREDSIDRFWKVVDEMRSHGYEMEVETFAKVLGRFCKRRMIEEAVNLYEFAMAGSNKPSVDCLTFLLKKIAVSKHLDLSLFSRTLKVFTEAGNAVTDPMVFAVLKSLSTVGRIGEYNQVLNAMKEYGYVFSDGLKTKVAYQLSSNGKSDEANDFMDNIEASGCDPDNKTWVSMVEGHCVAGDLGKASDCIHKMVEKEGVSSAGYALDLIVNAYSQKKRETDASRLLCDLVDGKQLKPWHSTYKSLINKLLVRGAFKEALKMLESMRNHEFPPFIDPFIAYVSKSGTIDDTIGFLKAMTSKRFPSTSVYLHLFEAFFQAGRHADAQDFLSKCPSYIRNHADVLNLFYSMVKPVEAAAPPNLAS</sequence>
<dbReference type="RefSeq" id="XP_022134172.1">
    <property type="nucleotide sequence ID" value="XM_022278480.1"/>
</dbReference>
<feature type="repeat" description="PPR" evidence="2">
    <location>
        <begin position="538"/>
        <end position="572"/>
    </location>
</feature>
<dbReference type="GeneID" id="111006500"/>
<feature type="repeat" description="PPR" evidence="2">
    <location>
        <begin position="289"/>
        <end position="323"/>
    </location>
</feature>
<dbReference type="InterPro" id="IPR044578">
    <property type="entry name" value="BIR6-like"/>
</dbReference>
<name>A0A6J1BYW6_MOMCH</name>